<evidence type="ECO:0000256" key="1">
    <source>
        <dbReference type="SAM" id="Phobius"/>
    </source>
</evidence>
<gene>
    <name evidence="2" type="ORF">NAEGRDRAFT_75606</name>
</gene>
<evidence type="ECO:0000313" key="2">
    <source>
        <dbReference type="EMBL" id="EFC36724.1"/>
    </source>
</evidence>
<dbReference type="EMBL" id="GG738926">
    <property type="protein sequence ID" value="EFC36724.1"/>
    <property type="molecule type" value="Genomic_DNA"/>
</dbReference>
<feature type="transmembrane region" description="Helical" evidence="1">
    <location>
        <begin position="62"/>
        <end position="81"/>
    </location>
</feature>
<evidence type="ECO:0000313" key="3">
    <source>
        <dbReference type="Proteomes" id="UP000006671"/>
    </source>
</evidence>
<protein>
    <submittedName>
        <fullName evidence="2">Predicted protein</fullName>
    </submittedName>
</protein>
<keyword evidence="1" id="KW-1133">Transmembrane helix</keyword>
<organism evidence="3">
    <name type="scientific">Naegleria gruberi</name>
    <name type="common">Amoeba</name>
    <dbReference type="NCBI Taxonomy" id="5762"/>
    <lineage>
        <taxon>Eukaryota</taxon>
        <taxon>Discoba</taxon>
        <taxon>Heterolobosea</taxon>
        <taxon>Tetramitia</taxon>
        <taxon>Eutetramitia</taxon>
        <taxon>Vahlkampfiidae</taxon>
        <taxon>Naegleria</taxon>
    </lineage>
</organism>
<feature type="transmembrane region" description="Helical" evidence="1">
    <location>
        <begin position="12"/>
        <end position="42"/>
    </location>
</feature>
<dbReference type="RefSeq" id="XP_002669468.1">
    <property type="nucleotide sequence ID" value="XM_002669422.1"/>
</dbReference>
<dbReference type="VEuPathDB" id="AmoebaDB:NAEGRDRAFT_75606"/>
<dbReference type="GeneID" id="8860963"/>
<keyword evidence="1" id="KW-0472">Membrane</keyword>
<sequence length="270" mass="29650">MSLRDTMREYRKATFTIFAGIGLIIFGFIVGFVSIALGVLFLYTPSDYSYSSSKSDSELFKWAVSAGAFGFCCIIAGYSMIGGGCRMCFSSCSECCSNGCGRMDCSDFECCDCGSCCSDYCWSLGEMMKSCCGCCVGKVAENQVSYNMDSYEASRQEHTIVHLVYENNETKEEIPLEVLQMQQQQLSVQPIHAADVKIQNPNVPAEDSDNNYSNDHQYGGFSGVVAPPIQEEPTVSSAFVQVGIVDQAMVEYHRSESNNEVMEINAPTQV</sequence>
<keyword evidence="1" id="KW-0812">Transmembrane</keyword>
<accession>D2W2J2</accession>
<name>D2W2J2_NAEGR</name>
<keyword evidence="3" id="KW-1185">Reference proteome</keyword>
<dbReference type="AlphaFoldDB" id="D2W2J2"/>
<dbReference type="KEGG" id="ngr:NAEGRDRAFT_75606"/>
<reference evidence="2 3" key="1">
    <citation type="journal article" date="2010" name="Cell">
        <title>The genome of Naegleria gruberi illuminates early eukaryotic versatility.</title>
        <authorList>
            <person name="Fritz-Laylin L.K."/>
            <person name="Prochnik S.E."/>
            <person name="Ginger M.L."/>
            <person name="Dacks J.B."/>
            <person name="Carpenter M.L."/>
            <person name="Field M.C."/>
            <person name="Kuo A."/>
            <person name="Paredez A."/>
            <person name="Chapman J."/>
            <person name="Pham J."/>
            <person name="Shu S."/>
            <person name="Neupane R."/>
            <person name="Cipriano M."/>
            <person name="Mancuso J."/>
            <person name="Tu H."/>
            <person name="Salamov A."/>
            <person name="Lindquist E."/>
            <person name="Shapiro H."/>
            <person name="Lucas S."/>
            <person name="Grigoriev I.V."/>
            <person name="Cande W.Z."/>
            <person name="Fulton C."/>
            <person name="Rokhsar D.S."/>
            <person name="Dawson S.C."/>
        </authorList>
    </citation>
    <scope>NUCLEOTIDE SEQUENCE [LARGE SCALE GENOMIC DNA]</scope>
    <source>
        <strain evidence="2 3">NEG-M</strain>
    </source>
</reference>
<proteinExistence type="predicted"/>
<dbReference type="Proteomes" id="UP000006671">
    <property type="component" value="Unassembled WGS sequence"/>
</dbReference>
<dbReference type="InParanoid" id="D2W2J2"/>